<reference evidence="1" key="2">
    <citation type="submission" date="2021-10" db="EMBL/GenBank/DDBJ databases">
        <title>Phylogenomics reveals ancestral predisposition of the termite-cultivated fungus Termitomyces towards a domesticated lifestyle.</title>
        <authorList>
            <person name="Auxier B."/>
            <person name="Grum-Grzhimaylo A."/>
            <person name="Cardenas M.E."/>
            <person name="Lodge J.D."/>
            <person name="Laessoe T."/>
            <person name="Pedersen O."/>
            <person name="Smith M.E."/>
            <person name="Kuyper T.W."/>
            <person name="Franco-Molano E.A."/>
            <person name="Baroni T.J."/>
            <person name="Aanen D.K."/>
        </authorList>
    </citation>
    <scope>NUCLEOTIDE SEQUENCE</scope>
    <source>
        <strain evidence="1">D49</strain>
    </source>
</reference>
<evidence type="ECO:0000313" key="1">
    <source>
        <dbReference type="EMBL" id="KAG5636684.1"/>
    </source>
</evidence>
<evidence type="ECO:0000313" key="2">
    <source>
        <dbReference type="Proteomes" id="UP000717328"/>
    </source>
</evidence>
<dbReference type="OrthoDB" id="4080456at2759"/>
<proteinExistence type="predicted"/>
<comment type="caution">
    <text evidence="1">The sequence shown here is derived from an EMBL/GenBank/DDBJ whole genome shotgun (WGS) entry which is preliminary data.</text>
</comment>
<name>A0A9P7FQX1_9AGAR</name>
<dbReference type="EMBL" id="JABCKI010005904">
    <property type="protein sequence ID" value="KAG5636684.1"/>
    <property type="molecule type" value="Genomic_DNA"/>
</dbReference>
<accession>A0A9P7FQX1</accession>
<dbReference type="Proteomes" id="UP000717328">
    <property type="component" value="Unassembled WGS sequence"/>
</dbReference>
<organism evidence="1 2">
    <name type="scientific">Sphagnurus paluster</name>
    <dbReference type="NCBI Taxonomy" id="117069"/>
    <lineage>
        <taxon>Eukaryota</taxon>
        <taxon>Fungi</taxon>
        <taxon>Dikarya</taxon>
        <taxon>Basidiomycota</taxon>
        <taxon>Agaricomycotina</taxon>
        <taxon>Agaricomycetes</taxon>
        <taxon>Agaricomycetidae</taxon>
        <taxon>Agaricales</taxon>
        <taxon>Tricholomatineae</taxon>
        <taxon>Lyophyllaceae</taxon>
        <taxon>Sphagnurus</taxon>
    </lineage>
</organism>
<sequence>MLFLASTNIPRAFFDELGNGNPTVTSFQEIIDKELVDYLKTRARLQEETVEADENGDLRPPTRAEVSSFITFFEKDECVSTSSAISQRKLKLIQEKRRARLPETTLQAADTATPLPSFQGNLPPHQEVIDAFYDIKTTPYTSSFLSRIRGNVAPSASIIAIDWETTTPWMSLMSDIREHYVLS</sequence>
<protein>
    <submittedName>
        <fullName evidence="1">Uncharacterized protein</fullName>
    </submittedName>
</protein>
<gene>
    <name evidence="1" type="ORF">H0H81_007214</name>
</gene>
<keyword evidence="2" id="KW-1185">Reference proteome</keyword>
<reference evidence="1" key="1">
    <citation type="submission" date="2021-02" db="EMBL/GenBank/DDBJ databases">
        <authorList>
            <person name="Nieuwenhuis M."/>
            <person name="Van De Peppel L.J.J."/>
        </authorList>
    </citation>
    <scope>NUCLEOTIDE SEQUENCE</scope>
    <source>
        <strain evidence="1">D49</strain>
    </source>
</reference>
<dbReference type="AlphaFoldDB" id="A0A9P7FQX1"/>